<dbReference type="EMBL" id="CAMXCT010000994">
    <property type="protein sequence ID" value="CAI3985487.1"/>
    <property type="molecule type" value="Genomic_DNA"/>
</dbReference>
<name>A0A9P1C4R2_9DINO</name>
<accession>A0A9P1C4R2</accession>
<proteinExistence type="predicted"/>
<evidence type="ECO:0000313" key="1">
    <source>
        <dbReference type="EMBL" id="CAI3985487.1"/>
    </source>
</evidence>
<gene>
    <name evidence="1" type="ORF">C1SCF055_LOCUS12931</name>
</gene>
<reference evidence="1" key="1">
    <citation type="submission" date="2022-10" db="EMBL/GenBank/DDBJ databases">
        <authorList>
            <person name="Chen Y."/>
            <person name="Dougan E. K."/>
            <person name="Chan C."/>
            <person name="Rhodes N."/>
            <person name="Thang M."/>
        </authorList>
    </citation>
    <scope>NUCLEOTIDE SEQUENCE</scope>
</reference>
<sequence>MYIDDPDRDYYTLVFYDVRDAAAYRETMVFEENGSAVDPIIESSEQLHNEWVEPGVPSPPADWSAAPAGVAHGRGLVAASGWWPGGPGWKKEDGIMSSIAEGDENSEMDTFQAIPGTYSILLQGIPMELLNKTCVDAILEQAGLANDVLNCTVKGRGIGLCVLVIMGQEGVCRCLNHFAGCRWGVRATLISGDMPATNSFPLAEEARRDGYDKADWTTSEYNPARDFWLADDKAVNAVLPRVPKTLTTEGMLTHVAKPTSEASTDVLSESDEENSKLQGRAQHLWYGSGAIM</sequence>
<dbReference type="EMBL" id="CAMXCT020000994">
    <property type="protein sequence ID" value="CAL1138862.1"/>
    <property type="molecule type" value="Genomic_DNA"/>
</dbReference>
<dbReference type="Proteomes" id="UP001152797">
    <property type="component" value="Unassembled WGS sequence"/>
</dbReference>
<evidence type="ECO:0000313" key="3">
    <source>
        <dbReference type="Proteomes" id="UP001152797"/>
    </source>
</evidence>
<dbReference type="OrthoDB" id="433375at2759"/>
<evidence type="ECO:0000313" key="2">
    <source>
        <dbReference type="EMBL" id="CAL4772799.1"/>
    </source>
</evidence>
<dbReference type="AlphaFoldDB" id="A0A9P1C4R2"/>
<reference evidence="2 3" key="2">
    <citation type="submission" date="2024-05" db="EMBL/GenBank/DDBJ databases">
        <authorList>
            <person name="Chen Y."/>
            <person name="Shah S."/>
            <person name="Dougan E. K."/>
            <person name="Thang M."/>
            <person name="Chan C."/>
        </authorList>
    </citation>
    <scope>NUCLEOTIDE SEQUENCE [LARGE SCALE GENOMIC DNA]</scope>
</reference>
<keyword evidence="3" id="KW-1185">Reference proteome</keyword>
<dbReference type="EMBL" id="CAMXCT030000994">
    <property type="protein sequence ID" value="CAL4772799.1"/>
    <property type="molecule type" value="Genomic_DNA"/>
</dbReference>
<protein>
    <submittedName>
        <fullName evidence="1">Uncharacterized protein</fullName>
    </submittedName>
</protein>
<organism evidence="1">
    <name type="scientific">Cladocopium goreaui</name>
    <dbReference type="NCBI Taxonomy" id="2562237"/>
    <lineage>
        <taxon>Eukaryota</taxon>
        <taxon>Sar</taxon>
        <taxon>Alveolata</taxon>
        <taxon>Dinophyceae</taxon>
        <taxon>Suessiales</taxon>
        <taxon>Symbiodiniaceae</taxon>
        <taxon>Cladocopium</taxon>
    </lineage>
</organism>
<comment type="caution">
    <text evidence="1">The sequence shown here is derived from an EMBL/GenBank/DDBJ whole genome shotgun (WGS) entry which is preliminary data.</text>
</comment>